<evidence type="ECO:0000313" key="13">
    <source>
        <dbReference type="Proteomes" id="UP000503464"/>
    </source>
</evidence>
<dbReference type="InterPro" id="IPR050643">
    <property type="entry name" value="Periplasmic_pilus_chap"/>
</dbReference>
<name>A0AAE7JVC6_SERFO</name>
<dbReference type="SUPFAM" id="SSF49354">
    <property type="entry name" value="PapD-like"/>
    <property type="match status" value="1"/>
</dbReference>
<dbReference type="PANTHER" id="PTHR30251">
    <property type="entry name" value="PILUS ASSEMBLY CHAPERONE"/>
    <property type="match status" value="1"/>
</dbReference>
<evidence type="ECO:0000256" key="9">
    <source>
        <dbReference type="SAM" id="SignalP"/>
    </source>
</evidence>
<comment type="similarity">
    <text evidence="2 8">Belongs to the periplasmic pilus chaperone family.</text>
</comment>
<proteinExistence type="inferred from homology"/>
<dbReference type="InterPro" id="IPR013783">
    <property type="entry name" value="Ig-like_fold"/>
</dbReference>
<dbReference type="GO" id="GO:0030288">
    <property type="term" value="C:outer membrane-bounded periplasmic space"/>
    <property type="evidence" value="ECO:0007669"/>
    <property type="project" value="InterPro"/>
</dbReference>
<dbReference type="AlphaFoldDB" id="A0AAE7JVC6"/>
<evidence type="ECO:0000256" key="5">
    <source>
        <dbReference type="ARBA" id="ARBA00022764"/>
    </source>
</evidence>
<dbReference type="InterPro" id="IPR018046">
    <property type="entry name" value="Pili_assmbl_chaperone_CS"/>
</dbReference>
<dbReference type="InterPro" id="IPR008962">
    <property type="entry name" value="PapD-like_sf"/>
</dbReference>
<dbReference type="GO" id="GO:0071555">
    <property type="term" value="P:cell wall organization"/>
    <property type="evidence" value="ECO:0007669"/>
    <property type="project" value="InterPro"/>
</dbReference>
<evidence type="ECO:0000259" key="10">
    <source>
        <dbReference type="Pfam" id="PF00345"/>
    </source>
</evidence>
<evidence type="ECO:0000256" key="7">
    <source>
        <dbReference type="ARBA" id="ARBA00023319"/>
    </source>
</evidence>
<evidence type="ECO:0000256" key="8">
    <source>
        <dbReference type="RuleBase" id="RU003918"/>
    </source>
</evidence>
<dbReference type="PRINTS" id="PR00969">
    <property type="entry name" value="CHAPERONPILI"/>
</dbReference>
<organism evidence="12 13">
    <name type="scientific">Serratia fonticola</name>
    <dbReference type="NCBI Taxonomy" id="47917"/>
    <lineage>
        <taxon>Bacteria</taxon>
        <taxon>Pseudomonadati</taxon>
        <taxon>Pseudomonadota</taxon>
        <taxon>Gammaproteobacteria</taxon>
        <taxon>Enterobacterales</taxon>
        <taxon>Yersiniaceae</taxon>
        <taxon>Serratia</taxon>
    </lineage>
</organism>
<dbReference type="Pfam" id="PF00345">
    <property type="entry name" value="PapD_N"/>
    <property type="match status" value="1"/>
</dbReference>
<evidence type="ECO:0000256" key="2">
    <source>
        <dbReference type="ARBA" id="ARBA00007399"/>
    </source>
</evidence>
<evidence type="ECO:0000256" key="3">
    <source>
        <dbReference type="ARBA" id="ARBA00022558"/>
    </source>
</evidence>
<dbReference type="Pfam" id="PF02753">
    <property type="entry name" value="PapD_C"/>
    <property type="match status" value="1"/>
</dbReference>
<gene>
    <name evidence="12" type="ORF">G9399_24875</name>
</gene>
<protein>
    <submittedName>
        <fullName evidence="12">Fimbria/pilus periplasmic chaperone</fullName>
    </submittedName>
</protein>
<dbReference type="PROSITE" id="PS00635">
    <property type="entry name" value="PILI_CHAPERONE"/>
    <property type="match status" value="1"/>
</dbReference>
<keyword evidence="5" id="KW-0574">Periplasm</keyword>
<feature type="domain" description="Pili assembly chaperone N-terminal" evidence="10">
    <location>
        <begin position="27"/>
        <end position="149"/>
    </location>
</feature>
<sequence>MRFPFQNILRVAGLAVVALFSTHSLASIVINGTRVIYPSDQKEVSVRLDNTGNSPVLIQSWLDTGDINAKPAAIKVPFILSPPINRVEGGKGQTLRISYSGGALPMDKESVFWLNVLEVPAKKQAKPDENYLQMAFRSRIKVFYRPAGLAGNANDAAQAVTWSVKGSSLQAFNPTPYYVSFVSLTVNGKKIEGEMVAPRSALTLAIPANKGNTVSGEFVNDYGAINSFNTEIK</sequence>
<dbReference type="SUPFAM" id="SSF49584">
    <property type="entry name" value="Periplasmic chaperone C-domain"/>
    <property type="match status" value="1"/>
</dbReference>
<dbReference type="InterPro" id="IPR016147">
    <property type="entry name" value="Pili_assmbl_chaperone_N"/>
</dbReference>
<evidence type="ECO:0000256" key="1">
    <source>
        <dbReference type="ARBA" id="ARBA00004418"/>
    </source>
</evidence>
<evidence type="ECO:0000313" key="12">
    <source>
        <dbReference type="EMBL" id="QKJ60919.1"/>
    </source>
</evidence>
<dbReference type="RefSeq" id="WP_065684056.1">
    <property type="nucleotide sequence ID" value="NZ_CAMKUK010000002.1"/>
</dbReference>
<evidence type="ECO:0000256" key="4">
    <source>
        <dbReference type="ARBA" id="ARBA00022729"/>
    </source>
</evidence>
<keyword evidence="7" id="KW-0393">Immunoglobulin domain</keyword>
<feature type="chain" id="PRO_5042095999" evidence="9">
    <location>
        <begin position="27"/>
        <end position="233"/>
    </location>
</feature>
<comment type="subcellular location">
    <subcellularLocation>
        <location evidence="1 8">Periplasm</location>
    </subcellularLocation>
</comment>
<dbReference type="Gene3D" id="2.60.40.10">
    <property type="entry name" value="Immunoglobulins"/>
    <property type="match status" value="2"/>
</dbReference>
<keyword evidence="6 8" id="KW-0143">Chaperone</keyword>
<keyword evidence="3" id="KW-1029">Fimbrium biogenesis</keyword>
<dbReference type="PANTHER" id="PTHR30251:SF2">
    <property type="entry name" value="FIMBRIAL CHAPERONE YADV-RELATED"/>
    <property type="match status" value="1"/>
</dbReference>
<dbReference type="FunFam" id="2.60.40.10:FF:000458">
    <property type="entry name" value="Molecular chaperone FimC"/>
    <property type="match status" value="1"/>
</dbReference>
<keyword evidence="4 9" id="KW-0732">Signal</keyword>
<dbReference type="EMBL" id="CP054160">
    <property type="protein sequence ID" value="QKJ60919.1"/>
    <property type="molecule type" value="Genomic_DNA"/>
</dbReference>
<evidence type="ECO:0000259" key="11">
    <source>
        <dbReference type="Pfam" id="PF02753"/>
    </source>
</evidence>
<dbReference type="InterPro" id="IPR016148">
    <property type="entry name" value="Pili_assmbl_chaperone_C"/>
</dbReference>
<accession>A0AAE7JVC6</accession>
<dbReference type="Proteomes" id="UP000503464">
    <property type="component" value="Chromosome"/>
</dbReference>
<evidence type="ECO:0000256" key="6">
    <source>
        <dbReference type="ARBA" id="ARBA00023186"/>
    </source>
</evidence>
<feature type="signal peptide" evidence="9">
    <location>
        <begin position="1"/>
        <end position="26"/>
    </location>
</feature>
<feature type="domain" description="Pili assembly chaperone C-terminal" evidence="11">
    <location>
        <begin position="173"/>
        <end position="226"/>
    </location>
</feature>
<dbReference type="InterPro" id="IPR001829">
    <property type="entry name" value="Pili_assmbl_chaperone_bac"/>
</dbReference>
<dbReference type="InterPro" id="IPR036316">
    <property type="entry name" value="Pili_assmbl_chap_C_dom_sf"/>
</dbReference>
<reference evidence="13" key="1">
    <citation type="submission" date="2020-03" db="EMBL/GenBank/DDBJ databases">
        <title>Genome sequences of seven Enterobacteriaceae strains isolated from Canadian wastewater treatment facilities.</title>
        <authorList>
            <person name="Huang H."/>
            <person name="Chmara J.T."/>
            <person name="Duceppe M.-O."/>
        </authorList>
    </citation>
    <scope>NUCLEOTIDE SEQUENCE [LARGE SCALE GENOMIC DNA]</scope>
    <source>
        <strain evidence="13">Biosolid 3</strain>
    </source>
</reference>